<reference evidence="3 4" key="1">
    <citation type="submission" date="2020-03" db="EMBL/GenBank/DDBJ databases">
        <title>Roseomonas selenitidurans sp. nov. isolated from soil.</title>
        <authorList>
            <person name="Liu H."/>
        </authorList>
    </citation>
    <scope>NUCLEOTIDE SEQUENCE [LARGE SCALE GENOMIC DNA]</scope>
    <source>
        <strain evidence="3 4">JCM 15073</strain>
    </source>
</reference>
<proteinExistence type="predicted"/>
<dbReference type="EMBL" id="JAAVTX010000009">
    <property type="protein sequence ID" value="NKE48359.1"/>
    <property type="molecule type" value="Genomic_DNA"/>
</dbReference>
<dbReference type="RefSeq" id="WP_168054665.1">
    <property type="nucleotide sequence ID" value="NZ_JAATJR010000009.1"/>
</dbReference>
<sequence length="83" mass="8752">MASSPAARRAPRARPAAGAPRARAKGKAPARPEWLARWWKVALLVALITLGLPLAHAMFGEIFALLGGAVLLGFLLGRWTAGL</sequence>
<evidence type="ECO:0000256" key="2">
    <source>
        <dbReference type="SAM" id="Phobius"/>
    </source>
</evidence>
<keyword evidence="2" id="KW-1133">Transmembrane helix</keyword>
<name>A0ABX1F806_9PROT</name>
<feature type="transmembrane region" description="Helical" evidence="2">
    <location>
        <begin position="38"/>
        <end position="55"/>
    </location>
</feature>
<protein>
    <submittedName>
        <fullName evidence="3">Uncharacterized protein</fullName>
    </submittedName>
</protein>
<gene>
    <name evidence="3" type="ORF">HB662_26525</name>
</gene>
<keyword evidence="4" id="KW-1185">Reference proteome</keyword>
<evidence type="ECO:0000313" key="3">
    <source>
        <dbReference type="EMBL" id="NKE48359.1"/>
    </source>
</evidence>
<keyword evidence="2" id="KW-0472">Membrane</keyword>
<feature type="region of interest" description="Disordered" evidence="1">
    <location>
        <begin position="1"/>
        <end position="30"/>
    </location>
</feature>
<accession>A0ABX1F806</accession>
<feature type="compositionally biased region" description="Low complexity" evidence="1">
    <location>
        <begin position="1"/>
        <end position="21"/>
    </location>
</feature>
<organism evidence="3 4">
    <name type="scientific">Falsiroseomonas frigidaquae</name>
    <dbReference type="NCBI Taxonomy" id="487318"/>
    <lineage>
        <taxon>Bacteria</taxon>
        <taxon>Pseudomonadati</taxon>
        <taxon>Pseudomonadota</taxon>
        <taxon>Alphaproteobacteria</taxon>
        <taxon>Acetobacterales</taxon>
        <taxon>Roseomonadaceae</taxon>
        <taxon>Falsiroseomonas</taxon>
    </lineage>
</organism>
<keyword evidence="2" id="KW-0812">Transmembrane</keyword>
<evidence type="ECO:0000256" key="1">
    <source>
        <dbReference type="SAM" id="MobiDB-lite"/>
    </source>
</evidence>
<dbReference type="Proteomes" id="UP000765160">
    <property type="component" value="Unassembled WGS sequence"/>
</dbReference>
<feature type="transmembrane region" description="Helical" evidence="2">
    <location>
        <begin position="62"/>
        <end position="81"/>
    </location>
</feature>
<evidence type="ECO:0000313" key="4">
    <source>
        <dbReference type="Proteomes" id="UP000765160"/>
    </source>
</evidence>
<comment type="caution">
    <text evidence="3">The sequence shown here is derived from an EMBL/GenBank/DDBJ whole genome shotgun (WGS) entry which is preliminary data.</text>
</comment>